<name>A0ACA8E1V1_9GAMM</name>
<sequence length="52" mass="6055">MQTFAIFICKLFMNYICRNIERKSLGMAFLACEASQKKLIMLYCQLVTLNIS</sequence>
<dbReference type="Proteomes" id="UP000217277">
    <property type="component" value="Chromosome II"/>
</dbReference>
<accession>A0ACA8E1V1</accession>
<protein>
    <submittedName>
        <fullName evidence="1">Uncharacterized protein</fullName>
    </submittedName>
</protein>
<proteinExistence type="predicted"/>
<evidence type="ECO:0000313" key="1">
    <source>
        <dbReference type="EMBL" id="ATC84278.1"/>
    </source>
</evidence>
<gene>
    <name evidence="1" type="ORF">PAGA_b0351</name>
</gene>
<keyword evidence="2" id="KW-1185">Reference proteome</keyword>
<dbReference type="EMBL" id="CP011012">
    <property type="protein sequence ID" value="ATC84278.1"/>
    <property type="molecule type" value="Genomic_DNA"/>
</dbReference>
<organism evidence="1 2">
    <name type="scientific">Pseudoalteromonas agarivorans DSM 14585</name>
    <dbReference type="NCBI Taxonomy" id="1312369"/>
    <lineage>
        <taxon>Bacteria</taxon>
        <taxon>Pseudomonadati</taxon>
        <taxon>Pseudomonadota</taxon>
        <taxon>Gammaproteobacteria</taxon>
        <taxon>Alteromonadales</taxon>
        <taxon>Pseudoalteromonadaceae</taxon>
        <taxon>Pseudoalteromonas</taxon>
    </lineage>
</organism>
<reference evidence="1" key="1">
    <citation type="submission" date="2015-03" db="EMBL/GenBank/DDBJ databases">
        <authorList>
            <person name="Xie B.-B."/>
            <person name="Rong J.-C."/>
            <person name="Qin Q.-L."/>
            <person name="Zhang Y.-Z."/>
        </authorList>
    </citation>
    <scope>NUCLEOTIDE SEQUENCE</scope>
    <source>
        <strain evidence="1">DSM 14585</strain>
    </source>
</reference>
<evidence type="ECO:0000313" key="2">
    <source>
        <dbReference type="Proteomes" id="UP000217277"/>
    </source>
</evidence>